<evidence type="ECO:0000256" key="9">
    <source>
        <dbReference type="ARBA" id="ARBA00025772"/>
    </source>
</evidence>
<proteinExistence type="inferred from homology"/>
<keyword evidence="6 11" id="KW-0812">Transmembrane</keyword>
<keyword evidence="14" id="KW-1185">Reference proteome</keyword>
<keyword evidence="8 11" id="KW-0472">Membrane</keyword>
<evidence type="ECO:0000256" key="1">
    <source>
        <dbReference type="ARBA" id="ARBA00004377"/>
    </source>
</evidence>
<accession>A0A1U7D9I4</accession>
<evidence type="ECO:0000256" key="11">
    <source>
        <dbReference type="SAM" id="Phobius"/>
    </source>
</evidence>
<evidence type="ECO:0000313" key="14">
    <source>
        <dbReference type="Proteomes" id="UP000186559"/>
    </source>
</evidence>
<evidence type="ECO:0000256" key="7">
    <source>
        <dbReference type="ARBA" id="ARBA00022989"/>
    </source>
</evidence>
<dbReference type="KEGG" id="tpro:Ga0080559_TMP3930"/>
<dbReference type="InterPro" id="IPR012902">
    <property type="entry name" value="N_methyl_site"/>
</dbReference>
<evidence type="ECO:0000256" key="4">
    <source>
        <dbReference type="ARBA" id="ARBA00022481"/>
    </source>
</evidence>
<keyword evidence="5" id="KW-0997">Cell inner membrane</keyword>
<dbReference type="STRING" id="1229727.Ga0080559_TMP3930"/>
<evidence type="ECO:0000256" key="8">
    <source>
        <dbReference type="ARBA" id="ARBA00023136"/>
    </source>
</evidence>
<dbReference type="NCBIfam" id="TIGR02532">
    <property type="entry name" value="IV_pilin_GFxxxE"/>
    <property type="match status" value="1"/>
</dbReference>
<dbReference type="Pfam" id="PF12019">
    <property type="entry name" value="GspH"/>
    <property type="match status" value="1"/>
</dbReference>
<dbReference type="InterPro" id="IPR045584">
    <property type="entry name" value="Pilin-like"/>
</dbReference>
<evidence type="ECO:0000256" key="5">
    <source>
        <dbReference type="ARBA" id="ARBA00022519"/>
    </source>
</evidence>
<organism evidence="13 14">
    <name type="scientific">Salipiger profundus</name>
    <dbReference type="NCBI Taxonomy" id="1229727"/>
    <lineage>
        <taxon>Bacteria</taxon>
        <taxon>Pseudomonadati</taxon>
        <taxon>Pseudomonadota</taxon>
        <taxon>Alphaproteobacteria</taxon>
        <taxon>Rhodobacterales</taxon>
        <taxon>Roseobacteraceae</taxon>
        <taxon>Salipiger</taxon>
    </lineage>
</organism>
<dbReference type="Pfam" id="PF07963">
    <property type="entry name" value="N_methyl"/>
    <property type="match status" value="1"/>
</dbReference>
<dbReference type="InterPro" id="IPR022346">
    <property type="entry name" value="T2SS_GspH"/>
</dbReference>
<dbReference type="EMBL" id="CP014796">
    <property type="protein sequence ID" value="APX24726.1"/>
    <property type="molecule type" value="Genomic_DNA"/>
</dbReference>
<dbReference type="AlphaFoldDB" id="A0A1U7D9I4"/>
<comment type="subcellular location">
    <subcellularLocation>
        <location evidence="1">Cell inner membrane</location>
        <topology evidence="1">Single-pass membrane protein</topology>
    </subcellularLocation>
</comment>
<sequence>MSRAGNGRCVGTGTAGGFTLVELLVVMTVMAAVAALATPMLDRVAPRLELRAAAQDLGTALRAARSAALRDNRETVVLIDVERRLFRTGSAGPASFLPEGTALTLLTATRERLDEARGRVRFYPDGTSTGGEVRLRRGSADYTVGIDWFDGTVRVHDTES</sequence>
<evidence type="ECO:0000256" key="10">
    <source>
        <dbReference type="ARBA" id="ARBA00030775"/>
    </source>
</evidence>
<reference evidence="13 14" key="1">
    <citation type="submission" date="2016-03" db="EMBL/GenBank/DDBJ databases">
        <title>Deep-sea bacteria in the southern Pacific.</title>
        <authorList>
            <person name="Tang K."/>
        </authorList>
    </citation>
    <scope>NUCLEOTIDE SEQUENCE [LARGE SCALE GENOMIC DNA]</scope>
    <source>
        <strain evidence="13 14">JLT2016</strain>
    </source>
</reference>
<keyword evidence="3" id="KW-1003">Cell membrane</keyword>
<dbReference type="PROSITE" id="PS00409">
    <property type="entry name" value="PROKAR_NTER_METHYL"/>
    <property type="match status" value="1"/>
</dbReference>
<name>A0A1U7D9I4_9RHOB</name>
<evidence type="ECO:0000259" key="12">
    <source>
        <dbReference type="Pfam" id="PF12019"/>
    </source>
</evidence>
<feature type="transmembrane region" description="Helical" evidence="11">
    <location>
        <begin position="20"/>
        <end position="41"/>
    </location>
</feature>
<comment type="similarity">
    <text evidence="9">Belongs to the GSP H family.</text>
</comment>
<dbReference type="SUPFAM" id="SSF54523">
    <property type="entry name" value="Pili subunits"/>
    <property type="match status" value="1"/>
</dbReference>
<dbReference type="Proteomes" id="UP000186559">
    <property type="component" value="Chromosome"/>
</dbReference>
<protein>
    <recommendedName>
        <fullName evidence="2">Type II secretion system protein H</fullName>
    </recommendedName>
    <alternativeName>
        <fullName evidence="10">General secretion pathway protein H</fullName>
    </alternativeName>
</protein>
<keyword evidence="7 11" id="KW-1133">Transmembrane helix</keyword>
<dbReference type="Gene3D" id="3.30.700.10">
    <property type="entry name" value="Glycoprotein, Type 4 Pilin"/>
    <property type="match status" value="1"/>
</dbReference>
<gene>
    <name evidence="13" type="ORF">Ga0080559_TMP3930</name>
</gene>
<evidence type="ECO:0000256" key="3">
    <source>
        <dbReference type="ARBA" id="ARBA00022475"/>
    </source>
</evidence>
<dbReference type="GO" id="GO:0005886">
    <property type="term" value="C:plasma membrane"/>
    <property type="evidence" value="ECO:0007669"/>
    <property type="project" value="UniProtKB-SubCell"/>
</dbReference>
<evidence type="ECO:0000256" key="2">
    <source>
        <dbReference type="ARBA" id="ARBA00021549"/>
    </source>
</evidence>
<feature type="domain" description="General secretion pathway GspH" evidence="12">
    <location>
        <begin position="53"/>
        <end position="148"/>
    </location>
</feature>
<dbReference type="GO" id="GO:0015627">
    <property type="term" value="C:type II protein secretion system complex"/>
    <property type="evidence" value="ECO:0007669"/>
    <property type="project" value="InterPro"/>
</dbReference>
<evidence type="ECO:0000313" key="13">
    <source>
        <dbReference type="EMBL" id="APX24726.1"/>
    </source>
</evidence>
<evidence type="ECO:0000256" key="6">
    <source>
        <dbReference type="ARBA" id="ARBA00022692"/>
    </source>
</evidence>
<dbReference type="GO" id="GO:0015628">
    <property type="term" value="P:protein secretion by the type II secretion system"/>
    <property type="evidence" value="ECO:0007669"/>
    <property type="project" value="InterPro"/>
</dbReference>
<keyword evidence="4" id="KW-0488">Methylation</keyword>
<dbReference type="RefSeq" id="WP_076624511.1">
    <property type="nucleotide sequence ID" value="NZ_BMEW01000001.1"/>
</dbReference>